<evidence type="ECO:0000313" key="5">
    <source>
        <dbReference type="EMBL" id="CAB4730987.1"/>
    </source>
</evidence>
<reference evidence="8" key="1">
    <citation type="submission" date="2020-05" db="EMBL/GenBank/DDBJ databases">
        <authorList>
            <person name="Chiriac C."/>
            <person name="Salcher M."/>
            <person name="Ghai R."/>
            <person name="Kavagutti S V."/>
        </authorList>
    </citation>
    <scope>NUCLEOTIDE SEQUENCE</scope>
</reference>
<feature type="region of interest" description="Disordered" evidence="1">
    <location>
        <begin position="46"/>
        <end position="80"/>
    </location>
</feature>
<organism evidence="8">
    <name type="scientific">freshwater metagenome</name>
    <dbReference type="NCBI Taxonomy" id="449393"/>
    <lineage>
        <taxon>unclassified sequences</taxon>
        <taxon>metagenomes</taxon>
        <taxon>ecological metagenomes</taxon>
    </lineage>
</organism>
<feature type="domain" description="LytR/CpsA/Psr regulator C-terminal" evidence="3">
    <location>
        <begin position="86"/>
        <end position="183"/>
    </location>
</feature>
<protein>
    <submittedName>
        <fullName evidence="8">Unannotated protein</fullName>
    </submittedName>
</protein>
<gene>
    <name evidence="5" type="ORF">UFOPK2656_02112</name>
    <name evidence="6" type="ORF">UFOPK3099_01473</name>
    <name evidence="7" type="ORF">UFOPK3267_00725</name>
    <name evidence="8" type="ORF">UFOPK3651_02355</name>
    <name evidence="9" type="ORF">UFOPK3931_02647</name>
    <name evidence="4" type="ORF">UFOPK4189_02136</name>
</gene>
<dbReference type="EMBL" id="CAFBMT010000014">
    <property type="protein sequence ID" value="CAB4943472.1"/>
    <property type="molecule type" value="Genomic_DNA"/>
</dbReference>
<evidence type="ECO:0000259" key="3">
    <source>
        <dbReference type="Pfam" id="PF13399"/>
    </source>
</evidence>
<proteinExistence type="predicted"/>
<dbReference type="Gene3D" id="3.30.70.2390">
    <property type="match status" value="1"/>
</dbReference>
<evidence type="ECO:0000313" key="4">
    <source>
        <dbReference type="EMBL" id="CAB4364374.1"/>
    </source>
</evidence>
<evidence type="ECO:0000256" key="1">
    <source>
        <dbReference type="SAM" id="MobiDB-lite"/>
    </source>
</evidence>
<dbReference type="EMBL" id="CAESGF010000013">
    <property type="protein sequence ID" value="CAB4364374.1"/>
    <property type="molecule type" value="Genomic_DNA"/>
</dbReference>
<accession>A0A6J7JMZ1</accession>
<dbReference type="EMBL" id="CAEZYF010000013">
    <property type="protein sequence ID" value="CAB4730987.1"/>
    <property type="molecule type" value="Genomic_DNA"/>
</dbReference>
<evidence type="ECO:0000313" key="8">
    <source>
        <dbReference type="EMBL" id="CAB4943472.1"/>
    </source>
</evidence>
<dbReference type="Pfam" id="PF13399">
    <property type="entry name" value="LytR_C"/>
    <property type="match status" value="1"/>
</dbReference>
<dbReference type="AlphaFoldDB" id="A0A6J7JMZ1"/>
<feature type="compositionally biased region" description="Polar residues" evidence="1">
    <location>
        <begin position="46"/>
        <end position="64"/>
    </location>
</feature>
<keyword evidence="2" id="KW-1133">Transmembrane helix</keyword>
<sequence>MSNDFGGRSSRTTASGPSMGSGVAIFVTAVALVLGFLILRKVNDSGTQTVKPDTGGTEQTTPDTGSGYVDPNETSTTTIPQSFTGTKVQVANASGQNGVARMMTTALLGAGFTMSDATNGTANPPLAISKVLYKADDPAAKPVADTLAQLLGGIAVEAASLPLPVTSGGWSEGSSVVLLLGNDLAGKTLSTIQGTPASGTTIAPVVT</sequence>
<evidence type="ECO:0000313" key="7">
    <source>
        <dbReference type="EMBL" id="CAB4848519.1"/>
    </source>
</evidence>
<evidence type="ECO:0000256" key="2">
    <source>
        <dbReference type="SAM" id="Phobius"/>
    </source>
</evidence>
<dbReference type="EMBL" id="CAFBOL010000097">
    <property type="protein sequence ID" value="CAB5008111.1"/>
    <property type="molecule type" value="Genomic_DNA"/>
</dbReference>
<name>A0A6J7JMZ1_9ZZZZ</name>
<dbReference type="InterPro" id="IPR027381">
    <property type="entry name" value="LytR/CpsA/Psr_C"/>
</dbReference>
<keyword evidence="2" id="KW-0812">Transmembrane</keyword>
<dbReference type="EMBL" id="CAFBIY010000027">
    <property type="protein sequence ID" value="CAB4848519.1"/>
    <property type="molecule type" value="Genomic_DNA"/>
</dbReference>
<dbReference type="EMBL" id="CAFAAV010000108">
    <property type="protein sequence ID" value="CAB4822533.1"/>
    <property type="molecule type" value="Genomic_DNA"/>
</dbReference>
<keyword evidence="2" id="KW-0472">Membrane</keyword>
<evidence type="ECO:0000313" key="9">
    <source>
        <dbReference type="EMBL" id="CAB5008111.1"/>
    </source>
</evidence>
<evidence type="ECO:0000313" key="6">
    <source>
        <dbReference type="EMBL" id="CAB4822533.1"/>
    </source>
</evidence>
<feature type="transmembrane region" description="Helical" evidence="2">
    <location>
        <begin position="20"/>
        <end position="39"/>
    </location>
</feature>